<accession>A0A0P6VXM8</accession>
<dbReference type="SUPFAM" id="SSF52016">
    <property type="entry name" value="LeuD/IlvD-like"/>
    <property type="match status" value="1"/>
</dbReference>
<proteinExistence type="inferred from homology"/>
<dbReference type="InterPro" id="IPR015928">
    <property type="entry name" value="Aconitase/3IPM_dehydase_swvl"/>
</dbReference>
<dbReference type="GO" id="GO:0003994">
    <property type="term" value="F:aconitate hydratase activity"/>
    <property type="evidence" value="ECO:0007669"/>
    <property type="project" value="UniProtKB-EC"/>
</dbReference>
<dbReference type="CDD" id="cd01580">
    <property type="entry name" value="AcnA_IRP_Swivel"/>
    <property type="match status" value="1"/>
</dbReference>
<evidence type="ECO:0000259" key="12">
    <source>
        <dbReference type="Pfam" id="PF00694"/>
    </source>
</evidence>
<keyword evidence="8 10" id="KW-0456">Lyase</keyword>
<dbReference type="Gene3D" id="3.20.19.10">
    <property type="entry name" value="Aconitase, domain 4"/>
    <property type="match status" value="1"/>
</dbReference>
<comment type="caution">
    <text evidence="13">The sequence shown here is derived from an EMBL/GenBank/DDBJ whole genome shotgun (WGS) entry which is preliminary data.</text>
</comment>
<evidence type="ECO:0000256" key="4">
    <source>
        <dbReference type="ARBA" id="ARBA00011245"/>
    </source>
</evidence>
<feature type="domain" description="Aconitase/3-isopropylmalate dehydratase large subunit alpha/beta/alpha" evidence="11">
    <location>
        <begin position="77"/>
        <end position="558"/>
    </location>
</feature>
<dbReference type="PATRIC" id="fig|218284.4.peg.3016"/>
<evidence type="ECO:0000256" key="1">
    <source>
        <dbReference type="ARBA" id="ARBA00001966"/>
    </source>
</evidence>
<dbReference type="RefSeq" id="WP_060675020.1">
    <property type="nucleotide sequence ID" value="NZ_LIXZ01000034.1"/>
</dbReference>
<reference evidence="13 14" key="1">
    <citation type="submission" date="2015-08" db="EMBL/GenBank/DDBJ databases">
        <title>Draft Genome Sequence of Bacillus vietnamensis UCD-SED5.</title>
        <authorList>
            <person name="Lee R.D."/>
            <person name="Jospin G."/>
            <person name="Lang J.M."/>
            <person name="Coil D.A."/>
            <person name="Eisen J.A."/>
        </authorList>
    </citation>
    <scope>NUCLEOTIDE SEQUENCE [LARGE SCALE GENOMIC DNA]</scope>
    <source>
        <strain evidence="13 14">UCD-SED5</strain>
    </source>
</reference>
<evidence type="ECO:0000256" key="2">
    <source>
        <dbReference type="ARBA" id="ARBA00004717"/>
    </source>
</evidence>
<dbReference type="OrthoDB" id="9764318at2"/>
<comment type="function">
    <text evidence="10">Catalyzes the isomerization of citrate to isocitrate via cis-aconitate.</text>
</comment>
<dbReference type="GO" id="GO:0051539">
    <property type="term" value="F:4 iron, 4 sulfur cluster binding"/>
    <property type="evidence" value="ECO:0007669"/>
    <property type="project" value="UniProtKB-KW"/>
</dbReference>
<gene>
    <name evidence="13" type="ORF">AM506_21045</name>
</gene>
<dbReference type="NCBIfam" id="TIGR01341">
    <property type="entry name" value="aconitase_1"/>
    <property type="match status" value="1"/>
</dbReference>
<evidence type="ECO:0000256" key="9">
    <source>
        <dbReference type="ARBA" id="ARBA00023501"/>
    </source>
</evidence>
<evidence type="ECO:0000256" key="8">
    <source>
        <dbReference type="ARBA" id="ARBA00023239"/>
    </source>
</evidence>
<dbReference type="Gene3D" id="6.10.190.10">
    <property type="match status" value="1"/>
</dbReference>
<evidence type="ECO:0000313" key="14">
    <source>
        <dbReference type="Proteomes" id="UP000050398"/>
    </source>
</evidence>
<dbReference type="Pfam" id="PF00694">
    <property type="entry name" value="Aconitase_C"/>
    <property type="match status" value="1"/>
</dbReference>
<dbReference type="GO" id="GO:0006099">
    <property type="term" value="P:tricarboxylic acid cycle"/>
    <property type="evidence" value="ECO:0007669"/>
    <property type="project" value="UniProtKB-UniPathway"/>
</dbReference>
<evidence type="ECO:0000256" key="7">
    <source>
        <dbReference type="ARBA" id="ARBA00023014"/>
    </source>
</evidence>
<dbReference type="EMBL" id="LIXZ01000034">
    <property type="protein sequence ID" value="KPL57651.1"/>
    <property type="molecule type" value="Genomic_DNA"/>
</dbReference>
<dbReference type="PANTHER" id="PTHR11670">
    <property type="entry name" value="ACONITASE/IRON-RESPONSIVE ELEMENT FAMILY MEMBER"/>
    <property type="match status" value="1"/>
</dbReference>
<keyword evidence="10" id="KW-0004">4Fe-4S</keyword>
<dbReference type="Proteomes" id="UP000050398">
    <property type="component" value="Unassembled WGS sequence"/>
</dbReference>
<dbReference type="UniPathway" id="UPA00223">
    <property type="reaction ID" value="UER00718"/>
</dbReference>
<dbReference type="InterPro" id="IPR001030">
    <property type="entry name" value="Acoase/IPM_deHydtase_lsu_aba"/>
</dbReference>
<dbReference type="EC" id="4.2.1.3" evidence="10"/>
<dbReference type="InterPro" id="IPR018136">
    <property type="entry name" value="Aconitase_4Fe-4S_BS"/>
</dbReference>
<organism evidence="13 14">
    <name type="scientific">Rossellomorea vietnamensis</name>
    <dbReference type="NCBI Taxonomy" id="218284"/>
    <lineage>
        <taxon>Bacteria</taxon>
        <taxon>Bacillati</taxon>
        <taxon>Bacillota</taxon>
        <taxon>Bacilli</taxon>
        <taxon>Bacillales</taxon>
        <taxon>Bacillaceae</taxon>
        <taxon>Rossellomorea</taxon>
    </lineage>
</organism>
<name>A0A0P6VXM8_9BACI</name>
<dbReference type="InterPro" id="IPR000573">
    <property type="entry name" value="AconitaseA/IPMdHydase_ssu_swvl"/>
</dbReference>
<sequence length="892" mass="99892">MELKHPTSVIDFTDSLEYKGQKYIYWSLNKAEKYFNADFNKVPYSLRILIESQLRAYEKEEISFQSLYQIISNSGDQSEDSVIFYPSRVVVQDYTGVPLLVDLATLREKVKSNGGNPTRVNPVVQTDIVVDHSIQVDYSGTQNALTLNSDREYERNKERYNILKWAETSLENIRIFPPGSGIIHQINLEYLSSLIKINDNKLIPDSVIGTDSHTTMINAMGTLGWGVGGIEAESVMLGYPLKFPLPKVVGVKLTGELGFEVNTTDLVLTLTERLRKNNVVNHFVEFFGPGLNSLSLEERATISNMAPEFGATCAYFPIDEESFNYMKKTGRSESLIELAKLYYKNQGLFYKPENFSPVYTKTIEVCLNDVTTCVSGPNRPQDRIEINNLKRQFSKLLKDKYGIRSIDTHKAKSKETTLRHGSILIAAITSCTNTSNPKVMVAAGLLAKNAVKRGLSIPNYVKTSFSPGSKVVSDYLETASLTPYLDKLGFNITGYGCMTCSGSSGPLDPLLEKEIAENNLIVSSILSGNRNFEGRIHKSIKSNFLASPPLVVAYAISGRIDIDLETEPLGFDNNGKPVYLHEIWPSNKEIQTLIAESISPDLFKYRYENKAYESQRWRDIPKEKGELYAWNRDSTYLRKPTAFFKDINNSHSIELVDGRVLALLGDSVTTDHISPGGEIPIESPAAKYLLEKGVEPKNFNTYGSRRGNHEVMIRGTFGNVRLRNKLLDNQEGGLTKHIPSGEIMSIFDASYIYSNQNVPLIIMAGKEYGSGSSRDWAAKGTSLLGVKMVIAESFERIHRSNLIYMGVLPAKFKDGESWRSLSLDGTEKYQLNFSYDSLLDQEIHIKAYKGNGDIIEFSVIPSIDTAEEQECYRNGGILNQMVKQLLNNQASV</sequence>
<dbReference type="InterPro" id="IPR036008">
    <property type="entry name" value="Aconitase_4Fe-4S_dom"/>
</dbReference>
<evidence type="ECO:0000256" key="10">
    <source>
        <dbReference type="RuleBase" id="RU361275"/>
    </source>
</evidence>
<comment type="catalytic activity">
    <reaction evidence="9 10">
        <text>citrate = D-threo-isocitrate</text>
        <dbReference type="Rhea" id="RHEA:10336"/>
        <dbReference type="ChEBI" id="CHEBI:15562"/>
        <dbReference type="ChEBI" id="CHEBI:16947"/>
        <dbReference type="EC" id="4.2.1.3"/>
    </reaction>
</comment>
<dbReference type="GO" id="GO:0046872">
    <property type="term" value="F:metal ion binding"/>
    <property type="evidence" value="ECO:0007669"/>
    <property type="project" value="UniProtKB-KW"/>
</dbReference>
<dbReference type="FunFam" id="3.20.19.10:FF:000001">
    <property type="entry name" value="Aconitate hydratase"/>
    <property type="match status" value="1"/>
</dbReference>
<keyword evidence="7 10" id="KW-0411">Iron-sulfur</keyword>
<evidence type="ECO:0000256" key="6">
    <source>
        <dbReference type="ARBA" id="ARBA00023004"/>
    </source>
</evidence>
<feature type="domain" description="Aconitase A/isopropylmalate dehydratase small subunit swivel" evidence="12">
    <location>
        <begin position="686"/>
        <end position="814"/>
    </location>
</feature>
<dbReference type="InterPro" id="IPR044137">
    <property type="entry name" value="AcnA_IRP_Swivel"/>
</dbReference>
<dbReference type="SUPFAM" id="SSF53732">
    <property type="entry name" value="Aconitase iron-sulfur domain"/>
    <property type="match status" value="1"/>
</dbReference>
<comment type="pathway">
    <text evidence="2">Carbohydrate metabolism; tricarboxylic acid cycle; isocitrate from oxaloacetate: step 2/2.</text>
</comment>
<comment type="cofactor">
    <cofactor evidence="1">
        <name>[4Fe-4S] cluster</name>
        <dbReference type="ChEBI" id="CHEBI:49883"/>
    </cofactor>
</comment>
<evidence type="ECO:0000256" key="5">
    <source>
        <dbReference type="ARBA" id="ARBA00022723"/>
    </source>
</evidence>
<evidence type="ECO:0000259" key="11">
    <source>
        <dbReference type="Pfam" id="PF00330"/>
    </source>
</evidence>
<dbReference type="NCBIfam" id="NF009520">
    <property type="entry name" value="PRK12881.1"/>
    <property type="match status" value="1"/>
</dbReference>
<evidence type="ECO:0000313" key="13">
    <source>
        <dbReference type="EMBL" id="KPL57651.1"/>
    </source>
</evidence>
<dbReference type="Gene3D" id="3.30.499.10">
    <property type="entry name" value="Aconitase, domain 3"/>
    <property type="match status" value="2"/>
</dbReference>
<dbReference type="PRINTS" id="PR00415">
    <property type="entry name" value="ACONITASE"/>
</dbReference>
<comment type="subunit">
    <text evidence="4">Monomer.</text>
</comment>
<keyword evidence="5" id="KW-0479">Metal-binding</keyword>
<evidence type="ECO:0000256" key="3">
    <source>
        <dbReference type="ARBA" id="ARBA00007185"/>
    </source>
</evidence>
<dbReference type="PROSITE" id="PS00450">
    <property type="entry name" value="ACONITASE_1"/>
    <property type="match status" value="1"/>
</dbReference>
<dbReference type="InterPro" id="IPR015931">
    <property type="entry name" value="Acnase/IPM_dHydase_lsu_aba_1/3"/>
</dbReference>
<dbReference type="InterPro" id="IPR006249">
    <property type="entry name" value="Aconitase/IRP2"/>
</dbReference>
<dbReference type="NCBIfam" id="NF006757">
    <property type="entry name" value="PRK09277.1"/>
    <property type="match status" value="1"/>
</dbReference>
<dbReference type="AlphaFoldDB" id="A0A0P6VXM8"/>
<keyword evidence="6 10" id="KW-0408">Iron</keyword>
<dbReference type="Pfam" id="PF00330">
    <property type="entry name" value="Aconitase"/>
    <property type="match status" value="1"/>
</dbReference>
<comment type="similarity">
    <text evidence="3 10">Belongs to the aconitase/IPM isomerase family.</text>
</comment>
<protein>
    <recommendedName>
        <fullName evidence="10">Aconitate hydratase</fullName>
        <shortName evidence="10">Aconitase</shortName>
        <ecNumber evidence="10">4.2.1.3</ecNumber>
    </recommendedName>
</protein>